<evidence type="ECO:0000256" key="2">
    <source>
        <dbReference type="ARBA" id="ARBA00022481"/>
    </source>
</evidence>
<dbReference type="GO" id="GO:0009289">
    <property type="term" value="C:pilus"/>
    <property type="evidence" value="ECO:0007669"/>
    <property type="project" value="InterPro"/>
</dbReference>
<dbReference type="InterPro" id="IPR012902">
    <property type="entry name" value="N_methyl_site"/>
</dbReference>
<dbReference type="Pfam" id="PF07963">
    <property type="entry name" value="N_methyl"/>
    <property type="match status" value="1"/>
</dbReference>
<dbReference type="PANTHER" id="PTHR30093">
    <property type="entry name" value="GENERAL SECRETION PATHWAY PROTEIN G"/>
    <property type="match status" value="1"/>
</dbReference>
<dbReference type="RefSeq" id="WP_115493566.1">
    <property type="nucleotide sequence ID" value="NZ_QRBE01000001.1"/>
</dbReference>
<keyword evidence="4" id="KW-0472">Membrane</keyword>
<accession>A0A370X8A2</accession>
<evidence type="ECO:0000313" key="5">
    <source>
        <dbReference type="EMBL" id="RDS84532.1"/>
    </source>
</evidence>
<reference evidence="5 6" key="1">
    <citation type="submission" date="2018-07" db="EMBL/GenBank/DDBJ databases">
        <title>Dyella monticola sp. nov. and Dyella psychrodurans sp. nov. isolated from monsoon evergreen broad-leaved forest soil of Dinghu Mountain, China.</title>
        <authorList>
            <person name="Gao Z."/>
            <person name="Qiu L."/>
        </authorList>
    </citation>
    <scope>NUCLEOTIDE SEQUENCE [LARGE SCALE GENOMIC DNA]</scope>
    <source>
        <strain evidence="5 6">4G-K06</strain>
    </source>
</reference>
<dbReference type="Proteomes" id="UP000254258">
    <property type="component" value="Unassembled WGS sequence"/>
</dbReference>
<dbReference type="Pfam" id="PF00114">
    <property type="entry name" value="Pilin"/>
    <property type="match status" value="1"/>
</dbReference>
<keyword evidence="4" id="KW-0812">Transmembrane</keyword>
<comment type="caution">
    <text evidence="5">The sequence shown here is derived from an EMBL/GenBank/DDBJ whole genome shotgun (WGS) entry which is preliminary data.</text>
</comment>
<keyword evidence="4" id="KW-1133">Transmembrane helix</keyword>
<dbReference type="NCBIfam" id="TIGR02532">
    <property type="entry name" value="IV_pilin_GFxxxE"/>
    <property type="match status" value="1"/>
</dbReference>
<evidence type="ECO:0000313" key="6">
    <source>
        <dbReference type="Proteomes" id="UP000254258"/>
    </source>
</evidence>
<proteinExistence type="inferred from homology"/>
<protein>
    <submittedName>
        <fullName evidence="5">Pilin</fullName>
    </submittedName>
</protein>
<feature type="transmembrane region" description="Helical" evidence="4">
    <location>
        <begin position="7"/>
        <end position="28"/>
    </location>
</feature>
<evidence type="ECO:0000256" key="1">
    <source>
        <dbReference type="ARBA" id="ARBA00005233"/>
    </source>
</evidence>
<dbReference type="OrthoDB" id="5767514at2"/>
<dbReference type="EMBL" id="QRBE01000001">
    <property type="protein sequence ID" value="RDS84532.1"/>
    <property type="molecule type" value="Genomic_DNA"/>
</dbReference>
<keyword evidence="3" id="KW-0281">Fimbrium</keyword>
<dbReference type="PANTHER" id="PTHR30093:SF34">
    <property type="entry name" value="PREPILIN PEPTIDASE-DEPENDENT PROTEIN D"/>
    <property type="match status" value="1"/>
</dbReference>
<evidence type="ECO:0000256" key="3">
    <source>
        <dbReference type="RuleBase" id="RU000389"/>
    </source>
</evidence>
<sequence>MKSMQKGFTLIELMIVVAIIAILAAIAIPQYQTYVIRSQVTRAMGEAGDLKTAIEDCLNNGLSNFGTASCVDTASSSDILSPGFPVVAWTATGAGTTITATMGGHANAKIQGGTVIWTRGTSGGWTCATDGTKITTQYAPASCQ</sequence>
<keyword evidence="6" id="KW-1185">Reference proteome</keyword>
<gene>
    <name evidence="5" type="ORF">DWU98_00725</name>
</gene>
<comment type="similarity">
    <text evidence="1 3">Belongs to the N-Me-Phe pilin family.</text>
</comment>
<keyword evidence="2" id="KW-0488">Methylation</keyword>
<organism evidence="5 6">
    <name type="scientific">Dyella monticola</name>
    <dbReference type="NCBI Taxonomy" id="1927958"/>
    <lineage>
        <taxon>Bacteria</taxon>
        <taxon>Pseudomonadati</taxon>
        <taxon>Pseudomonadota</taxon>
        <taxon>Gammaproteobacteria</taxon>
        <taxon>Lysobacterales</taxon>
        <taxon>Rhodanobacteraceae</taxon>
        <taxon>Dyella</taxon>
    </lineage>
</organism>
<dbReference type="InterPro" id="IPR045584">
    <property type="entry name" value="Pilin-like"/>
</dbReference>
<dbReference type="AlphaFoldDB" id="A0A370X8A2"/>
<dbReference type="PROSITE" id="PS00409">
    <property type="entry name" value="PROKAR_NTER_METHYL"/>
    <property type="match status" value="1"/>
</dbReference>
<name>A0A370X8A2_9GAMM</name>
<dbReference type="SUPFAM" id="SSF54523">
    <property type="entry name" value="Pili subunits"/>
    <property type="match status" value="1"/>
</dbReference>
<evidence type="ECO:0000256" key="4">
    <source>
        <dbReference type="SAM" id="Phobius"/>
    </source>
</evidence>
<dbReference type="InterPro" id="IPR001082">
    <property type="entry name" value="Pilin"/>
</dbReference>
<dbReference type="GO" id="GO:0007155">
    <property type="term" value="P:cell adhesion"/>
    <property type="evidence" value="ECO:0007669"/>
    <property type="project" value="InterPro"/>
</dbReference>
<dbReference type="Gene3D" id="3.30.700.10">
    <property type="entry name" value="Glycoprotein, Type 4 Pilin"/>
    <property type="match status" value="1"/>
</dbReference>